<dbReference type="PANTHER" id="PTHR12242:SF1">
    <property type="entry name" value="MYND-TYPE DOMAIN-CONTAINING PROTEIN"/>
    <property type="match status" value="1"/>
</dbReference>
<organism evidence="2 3">
    <name type="scientific">Plutella xylostella</name>
    <name type="common">Diamondback moth</name>
    <name type="synonym">Plutella maculipennis</name>
    <dbReference type="NCBI Taxonomy" id="51655"/>
    <lineage>
        <taxon>Eukaryota</taxon>
        <taxon>Metazoa</taxon>
        <taxon>Ecdysozoa</taxon>
        <taxon>Arthropoda</taxon>
        <taxon>Hexapoda</taxon>
        <taxon>Insecta</taxon>
        <taxon>Pterygota</taxon>
        <taxon>Neoptera</taxon>
        <taxon>Endopterygota</taxon>
        <taxon>Lepidoptera</taxon>
        <taxon>Glossata</taxon>
        <taxon>Ditrysia</taxon>
        <taxon>Yponomeutoidea</taxon>
        <taxon>Plutellidae</taxon>
        <taxon>Plutella</taxon>
    </lineage>
</organism>
<feature type="transmembrane region" description="Helical" evidence="1">
    <location>
        <begin position="108"/>
        <end position="128"/>
    </location>
</feature>
<dbReference type="Pfam" id="PF21534">
    <property type="entry name" value="Rost"/>
    <property type="match status" value="1"/>
</dbReference>
<feature type="transmembrane region" description="Helical" evidence="1">
    <location>
        <begin position="148"/>
        <end position="165"/>
    </location>
</feature>
<feature type="transmembrane region" description="Helical" evidence="1">
    <location>
        <begin position="217"/>
        <end position="241"/>
    </location>
</feature>
<name>A0A8S4GAK4_PLUXY</name>
<dbReference type="GO" id="GO:0016020">
    <property type="term" value="C:membrane"/>
    <property type="evidence" value="ECO:0007669"/>
    <property type="project" value="TreeGrafter"/>
</dbReference>
<keyword evidence="1" id="KW-0812">Transmembrane</keyword>
<evidence type="ECO:0000313" key="3">
    <source>
        <dbReference type="Proteomes" id="UP000653454"/>
    </source>
</evidence>
<dbReference type="AlphaFoldDB" id="A0A8S4GAK4"/>
<feature type="transmembrane region" description="Helical" evidence="1">
    <location>
        <begin position="62"/>
        <end position="87"/>
    </location>
</feature>
<keyword evidence="1" id="KW-0472">Membrane</keyword>
<gene>
    <name evidence="2" type="ORF">PLXY2_LOCUS15029</name>
</gene>
<keyword evidence="1" id="KW-1133">Transmembrane helix</keyword>
<dbReference type="PANTHER" id="PTHR12242">
    <property type="entry name" value="OS02G0130600 PROTEIN-RELATED"/>
    <property type="match status" value="1"/>
</dbReference>
<sequence>MTQGVMSGAGCACQPVEAVTAETFARSWSGVSALAWRVPLLAWALLVVAWSGASFWGPPEMWFLYMTHWGLLFILLEMVFGVIVAAVKTPEKNPDEESGLPWYVRVYWLLYNITIPVAFLITIFYWCILKPASKNTHVNYAPNPVLDVMLHGVNSVAMLVELALSRHPSRLLDVVQPWVFASVYMFFTLIYFFAGGLDPWGNAFIYPVVDWSKPEQTAVVITLTGLFLTLMHLATIGLASLRDRLIRRCSRDSAGVYNEGFTA</sequence>
<protein>
    <submittedName>
        <fullName evidence="2">(diamondback moth) hypothetical protein</fullName>
    </submittedName>
</protein>
<dbReference type="Proteomes" id="UP000653454">
    <property type="component" value="Unassembled WGS sequence"/>
</dbReference>
<dbReference type="InterPro" id="IPR049352">
    <property type="entry name" value="Rost"/>
</dbReference>
<dbReference type="EMBL" id="CAJHNJ030000160">
    <property type="protein sequence ID" value="CAG9136771.1"/>
    <property type="molecule type" value="Genomic_DNA"/>
</dbReference>
<feature type="transmembrane region" description="Helical" evidence="1">
    <location>
        <begin position="177"/>
        <end position="197"/>
    </location>
</feature>
<proteinExistence type="predicted"/>
<keyword evidence="3" id="KW-1185">Reference proteome</keyword>
<accession>A0A8S4GAK4</accession>
<comment type="caution">
    <text evidence="2">The sequence shown here is derived from an EMBL/GenBank/DDBJ whole genome shotgun (WGS) entry which is preliminary data.</text>
</comment>
<feature type="transmembrane region" description="Helical" evidence="1">
    <location>
        <begin position="34"/>
        <end position="56"/>
    </location>
</feature>
<evidence type="ECO:0000256" key="1">
    <source>
        <dbReference type="SAM" id="Phobius"/>
    </source>
</evidence>
<evidence type="ECO:0000313" key="2">
    <source>
        <dbReference type="EMBL" id="CAG9136771.1"/>
    </source>
</evidence>
<reference evidence="2" key="1">
    <citation type="submission" date="2020-11" db="EMBL/GenBank/DDBJ databases">
        <authorList>
            <person name="Whiteford S."/>
        </authorList>
    </citation>
    <scope>NUCLEOTIDE SEQUENCE</scope>
</reference>